<dbReference type="Proteomes" id="UP000238701">
    <property type="component" value="Unassembled WGS sequence"/>
</dbReference>
<sequence>MATTAVTPDRDAVVGEIHIAAPPARVFQALTDAAQLKQWFTDPSCPIHLWEMDARLGGRYRYNTEAGTAVVNNVREFECHGEIVEFDPPRLLVYTWFGNWHDNKSIRTVVRWELTPQAGGTHVKVTHSGLASLPIARKDYTGGWVGVLDMLKKFTEKGSG</sequence>
<dbReference type="OrthoDB" id="2355173at2"/>
<dbReference type="EMBL" id="OMOD01000129">
    <property type="protein sequence ID" value="SPF41433.1"/>
    <property type="molecule type" value="Genomic_DNA"/>
</dbReference>
<dbReference type="InterPro" id="IPR013538">
    <property type="entry name" value="ASHA1/2-like_C"/>
</dbReference>
<name>A0A2U3KP34_9BACT</name>
<dbReference type="Gene3D" id="3.30.530.20">
    <property type="match status" value="1"/>
</dbReference>
<dbReference type="CDD" id="cd07814">
    <property type="entry name" value="SRPBCC_CalC_Aha1-like"/>
    <property type="match status" value="1"/>
</dbReference>
<gene>
    <name evidence="3" type="ORF">SBA1_360027</name>
</gene>
<dbReference type="InterPro" id="IPR023393">
    <property type="entry name" value="START-like_dom_sf"/>
</dbReference>
<accession>A0A2U3KP34</accession>
<evidence type="ECO:0000313" key="3">
    <source>
        <dbReference type="EMBL" id="SPF41433.1"/>
    </source>
</evidence>
<evidence type="ECO:0000256" key="1">
    <source>
        <dbReference type="ARBA" id="ARBA00006817"/>
    </source>
</evidence>
<dbReference type="AlphaFoldDB" id="A0A2U3KP34"/>
<organism evidence="3 4">
    <name type="scientific">Candidatus Sulfotelmatobacter kueseliae</name>
    <dbReference type="NCBI Taxonomy" id="2042962"/>
    <lineage>
        <taxon>Bacteria</taxon>
        <taxon>Pseudomonadati</taxon>
        <taxon>Acidobacteriota</taxon>
        <taxon>Terriglobia</taxon>
        <taxon>Terriglobales</taxon>
        <taxon>Candidatus Korobacteraceae</taxon>
        <taxon>Candidatus Sulfotelmatobacter</taxon>
    </lineage>
</organism>
<dbReference type="Pfam" id="PF08327">
    <property type="entry name" value="AHSA1"/>
    <property type="match status" value="1"/>
</dbReference>
<evidence type="ECO:0000313" key="4">
    <source>
        <dbReference type="Proteomes" id="UP000238701"/>
    </source>
</evidence>
<feature type="domain" description="Activator of Hsp90 ATPase homologue 1/2-like C-terminal" evidence="2">
    <location>
        <begin position="20"/>
        <end position="154"/>
    </location>
</feature>
<protein>
    <recommendedName>
        <fullName evidence="2">Activator of Hsp90 ATPase homologue 1/2-like C-terminal domain-containing protein</fullName>
    </recommendedName>
</protein>
<reference evidence="4" key="1">
    <citation type="submission" date="2018-02" db="EMBL/GenBank/DDBJ databases">
        <authorList>
            <person name="Hausmann B."/>
        </authorList>
    </citation>
    <scope>NUCLEOTIDE SEQUENCE [LARGE SCALE GENOMIC DNA]</scope>
    <source>
        <strain evidence="4">Peat soil MAG SbA1</strain>
    </source>
</reference>
<comment type="similarity">
    <text evidence="1">Belongs to the AHA1 family.</text>
</comment>
<evidence type="ECO:0000259" key="2">
    <source>
        <dbReference type="Pfam" id="PF08327"/>
    </source>
</evidence>
<proteinExistence type="inferred from homology"/>
<dbReference type="SUPFAM" id="SSF55961">
    <property type="entry name" value="Bet v1-like"/>
    <property type="match status" value="1"/>
</dbReference>